<dbReference type="InterPro" id="IPR037066">
    <property type="entry name" value="Plug_dom_sf"/>
</dbReference>
<gene>
    <name evidence="13" type="ORF">AV926_13340</name>
</gene>
<dbReference type="NCBIfam" id="TIGR04057">
    <property type="entry name" value="SusC_RagA_signa"/>
    <property type="match status" value="1"/>
</dbReference>
<evidence type="ECO:0000259" key="11">
    <source>
        <dbReference type="Pfam" id="PF00593"/>
    </source>
</evidence>
<evidence type="ECO:0000256" key="2">
    <source>
        <dbReference type="ARBA" id="ARBA00022448"/>
    </source>
</evidence>
<evidence type="ECO:0000256" key="8">
    <source>
        <dbReference type="PROSITE-ProRule" id="PRU01360"/>
    </source>
</evidence>
<dbReference type="OrthoDB" id="9768177at2"/>
<dbReference type="Gene3D" id="2.170.130.10">
    <property type="entry name" value="TonB-dependent receptor, plug domain"/>
    <property type="match status" value="1"/>
</dbReference>
<keyword evidence="14" id="KW-1185">Reference proteome</keyword>
<keyword evidence="5 9" id="KW-0798">TonB box</keyword>
<keyword evidence="7 8" id="KW-0998">Cell outer membrane</keyword>
<dbReference type="InterPro" id="IPR012910">
    <property type="entry name" value="Plug_dom"/>
</dbReference>
<dbReference type="GO" id="GO:0009279">
    <property type="term" value="C:cell outer membrane"/>
    <property type="evidence" value="ECO:0007669"/>
    <property type="project" value="UniProtKB-SubCell"/>
</dbReference>
<evidence type="ECO:0000256" key="9">
    <source>
        <dbReference type="RuleBase" id="RU003357"/>
    </source>
</evidence>
<evidence type="ECO:0000256" key="1">
    <source>
        <dbReference type="ARBA" id="ARBA00004571"/>
    </source>
</evidence>
<proteinExistence type="inferred from homology"/>
<keyword evidence="6 8" id="KW-0472">Membrane</keyword>
<evidence type="ECO:0000256" key="3">
    <source>
        <dbReference type="ARBA" id="ARBA00022452"/>
    </source>
</evidence>
<dbReference type="InterPro" id="IPR008969">
    <property type="entry name" value="CarboxyPept-like_regulatory"/>
</dbReference>
<feature type="domain" description="TonB-dependent receptor plug" evidence="12">
    <location>
        <begin position="115"/>
        <end position="220"/>
    </location>
</feature>
<dbReference type="InterPro" id="IPR039426">
    <property type="entry name" value="TonB-dep_rcpt-like"/>
</dbReference>
<comment type="caution">
    <text evidence="13">The sequence shown here is derived from an EMBL/GenBank/DDBJ whole genome shotgun (WGS) entry which is preliminary data.</text>
</comment>
<keyword evidence="3 8" id="KW-1134">Transmembrane beta strand</keyword>
<dbReference type="Gene3D" id="2.60.40.1120">
    <property type="entry name" value="Carboxypeptidase-like, regulatory domain"/>
    <property type="match status" value="1"/>
</dbReference>
<evidence type="ECO:0000256" key="4">
    <source>
        <dbReference type="ARBA" id="ARBA00022692"/>
    </source>
</evidence>
<dbReference type="InterPro" id="IPR036942">
    <property type="entry name" value="Beta-barrel_TonB_sf"/>
</dbReference>
<dbReference type="InterPro" id="IPR023997">
    <property type="entry name" value="TonB-dep_OMP_SusC/RagA_CS"/>
</dbReference>
<dbReference type="RefSeq" id="WP_038987317.1">
    <property type="nucleotide sequence ID" value="NZ_JWJO01000045.1"/>
</dbReference>
<dbReference type="Pfam" id="PF00593">
    <property type="entry name" value="TonB_dep_Rec_b-barrel"/>
    <property type="match status" value="1"/>
</dbReference>
<evidence type="ECO:0000256" key="6">
    <source>
        <dbReference type="ARBA" id="ARBA00023136"/>
    </source>
</evidence>
<dbReference type="InterPro" id="IPR023996">
    <property type="entry name" value="TonB-dep_OMP_SusC/RagA"/>
</dbReference>
<feature type="signal peptide" evidence="10">
    <location>
        <begin position="1"/>
        <end position="20"/>
    </location>
</feature>
<sequence length="1022" mass="112023">MKRHFLVWLLCIGGSTFLHAQVIVKGRVTGKADGLPVSFATVVANKDNTSWATTDADGNFSLELKPESGTLTVDFLGYQPKTINYKGAQLVSIVLEQDSSILDEVVLIGYGASKKKDITTSIATVDNIDKIASRPVSNLSDFLQGQVAGVTVTQQGGDPSATSKMVIRGSGSLANEAPLTVVDGVPYYGPAISPNDIESVSILKDAAAAAIYGAQAASGVIVITTKKGKKGEPSVSLNMYTGFSKATNLPTPLDAKGQAWAYNTAADNSGAPRQSAHDPLLNPWGQVTRTNWMDEIFRTAATQNVDASISGASDHTNYFASFGYNKKEGTLVGTFSERYNFRLKADTKLTDKVTIGENVYYSNTNAIGTNTSSSYSGSVISALYMPSAAPVYDENGKFGGVVPHDLARFAGTYGDVYNPVALLLRPTTTNPTNFLNANVYLNYDIVDGLSFKTSYSYDYTSNKYKKFTPKAPELGRTNLNNYLFESNYEKTHWIWDNQLTYHKTFGKHDINATAIHSAQKTNYDFYSIQGEGFSSEEPFNQYMGNASIMRKPVTEVYEDALTSLIGRVMYNFDDKYFLSGSLRKDTTSRLAKNNQSEVFPSASVGWRISQENFFNVPVISELKLRASWGQIGNINSVGYYSFDVPLSTTDIIMGEDGMLKGKGTYVNRQSNPNLKWETSESLDFGIDAAFFNGRLNLVADYFSKKTKGMIIPGLEDAHHGTAAADVNGGEVLNKGIELSLSYNDHIGDLNYKLFGNVSFLKNELVNLNGYNQSGIDYIAHGDNVRGILNPYRSVVGKPLYSTHLVPYLGIFQSQAEVDAYRSKDGKLIQPNAKPGDFKFEDTNGDGKIDNNDKQFMEAYVPKITYSFGLNLEYKNFDISMFFQGVGDVKVFNGYKFTAYNASLQGYNLDSRVQNAWTPENTNTNIARLSTKDDNQNYGTASSWYLEDASYLRLKNLTIGYTLPKSVMNALSAKSSLRVFMSGDNLFTITGYKGIDPEVGGIGMDVAAYPVSRTISGGFLFTF</sequence>
<evidence type="ECO:0000256" key="10">
    <source>
        <dbReference type="SAM" id="SignalP"/>
    </source>
</evidence>
<dbReference type="InterPro" id="IPR000531">
    <property type="entry name" value="Beta-barrel_TonB"/>
</dbReference>
<dbReference type="NCBIfam" id="TIGR04056">
    <property type="entry name" value="OMP_RagA_SusC"/>
    <property type="match status" value="1"/>
</dbReference>
<protein>
    <submittedName>
        <fullName evidence="13">SusC/RagA family TonB-linked outer membrane protein</fullName>
    </submittedName>
</protein>
<dbReference type="AlphaFoldDB" id="A0A163XKD5"/>
<evidence type="ECO:0000313" key="14">
    <source>
        <dbReference type="Proteomes" id="UP000076630"/>
    </source>
</evidence>
<dbReference type="Proteomes" id="UP000076630">
    <property type="component" value="Unassembled WGS sequence"/>
</dbReference>
<evidence type="ECO:0000256" key="5">
    <source>
        <dbReference type="ARBA" id="ARBA00023077"/>
    </source>
</evidence>
<name>A0A163XKD5_9FLAO</name>
<dbReference type="Gene3D" id="2.40.170.20">
    <property type="entry name" value="TonB-dependent receptor, beta-barrel domain"/>
    <property type="match status" value="1"/>
</dbReference>
<evidence type="ECO:0000259" key="12">
    <source>
        <dbReference type="Pfam" id="PF07715"/>
    </source>
</evidence>
<dbReference type="Pfam" id="PF13715">
    <property type="entry name" value="CarbopepD_reg_2"/>
    <property type="match status" value="1"/>
</dbReference>
<evidence type="ECO:0000313" key="13">
    <source>
        <dbReference type="EMBL" id="KZE78023.1"/>
    </source>
</evidence>
<dbReference type="EMBL" id="LQNU01000066">
    <property type="protein sequence ID" value="KZE78023.1"/>
    <property type="molecule type" value="Genomic_DNA"/>
</dbReference>
<evidence type="ECO:0000256" key="7">
    <source>
        <dbReference type="ARBA" id="ARBA00023237"/>
    </source>
</evidence>
<keyword evidence="4 8" id="KW-0812">Transmembrane</keyword>
<dbReference type="SUPFAM" id="SSF49464">
    <property type="entry name" value="Carboxypeptidase regulatory domain-like"/>
    <property type="match status" value="1"/>
</dbReference>
<comment type="similarity">
    <text evidence="8 9">Belongs to the TonB-dependent receptor family.</text>
</comment>
<organism evidence="13 14">
    <name type="scientific">Myroides marinus</name>
    <dbReference type="NCBI Taxonomy" id="703342"/>
    <lineage>
        <taxon>Bacteria</taxon>
        <taxon>Pseudomonadati</taxon>
        <taxon>Bacteroidota</taxon>
        <taxon>Flavobacteriia</taxon>
        <taxon>Flavobacteriales</taxon>
        <taxon>Flavobacteriaceae</taxon>
        <taxon>Myroides</taxon>
    </lineage>
</organism>
<accession>A0A163XKD5</accession>
<dbReference type="SUPFAM" id="SSF56935">
    <property type="entry name" value="Porins"/>
    <property type="match status" value="1"/>
</dbReference>
<keyword evidence="10" id="KW-0732">Signal</keyword>
<keyword evidence="2 8" id="KW-0813">Transport</keyword>
<dbReference type="PROSITE" id="PS52016">
    <property type="entry name" value="TONB_DEPENDENT_REC_3"/>
    <property type="match status" value="1"/>
</dbReference>
<dbReference type="Pfam" id="PF07715">
    <property type="entry name" value="Plug"/>
    <property type="match status" value="1"/>
</dbReference>
<reference evidence="13 14" key="1">
    <citation type="submission" date="2016-01" db="EMBL/GenBank/DDBJ databases">
        <title>Whole genome sequencing of Myroides marinus L41.</title>
        <authorList>
            <person name="Hong K.W."/>
        </authorList>
    </citation>
    <scope>NUCLEOTIDE SEQUENCE [LARGE SCALE GENOMIC DNA]</scope>
    <source>
        <strain evidence="13 14">L41</strain>
    </source>
</reference>
<feature type="chain" id="PRO_5007847524" evidence="10">
    <location>
        <begin position="21"/>
        <end position="1022"/>
    </location>
</feature>
<feature type="domain" description="TonB-dependent receptor-like beta-barrel" evidence="11">
    <location>
        <begin position="406"/>
        <end position="985"/>
    </location>
</feature>
<comment type="subcellular location">
    <subcellularLocation>
        <location evidence="1 8">Cell outer membrane</location>
        <topology evidence="1 8">Multi-pass membrane protein</topology>
    </subcellularLocation>
</comment>